<evidence type="ECO:0000313" key="1">
    <source>
        <dbReference type="EMBL" id="KAK9157031.1"/>
    </source>
</evidence>
<dbReference type="AlphaFoldDB" id="A0AAP0PY77"/>
<dbReference type="EMBL" id="JBBNAG010000002">
    <property type="protein sequence ID" value="KAK9157031.1"/>
    <property type="molecule type" value="Genomic_DNA"/>
</dbReference>
<accession>A0AAP0PY77</accession>
<keyword evidence="2" id="KW-1185">Reference proteome</keyword>
<dbReference type="Proteomes" id="UP001419268">
    <property type="component" value="Unassembled WGS sequence"/>
</dbReference>
<protein>
    <submittedName>
        <fullName evidence="1">Uncharacterized protein</fullName>
    </submittedName>
</protein>
<sequence length="64" mass="7032">MGGKHGSCVGNMGTIASSIPCYFPCNACCYVGFLYYSLINSILSFLFIPQPFEVQAKQTLSHYL</sequence>
<proteinExistence type="predicted"/>
<evidence type="ECO:0000313" key="2">
    <source>
        <dbReference type="Proteomes" id="UP001419268"/>
    </source>
</evidence>
<organism evidence="1 2">
    <name type="scientific">Stephania cephalantha</name>
    <dbReference type="NCBI Taxonomy" id="152367"/>
    <lineage>
        <taxon>Eukaryota</taxon>
        <taxon>Viridiplantae</taxon>
        <taxon>Streptophyta</taxon>
        <taxon>Embryophyta</taxon>
        <taxon>Tracheophyta</taxon>
        <taxon>Spermatophyta</taxon>
        <taxon>Magnoliopsida</taxon>
        <taxon>Ranunculales</taxon>
        <taxon>Menispermaceae</taxon>
        <taxon>Menispermoideae</taxon>
        <taxon>Cissampelideae</taxon>
        <taxon>Stephania</taxon>
    </lineage>
</organism>
<comment type="caution">
    <text evidence="1">The sequence shown here is derived from an EMBL/GenBank/DDBJ whole genome shotgun (WGS) entry which is preliminary data.</text>
</comment>
<reference evidence="1 2" key="1">
    <citation type="submission" date="2024-01" db="EMBL/GenBank/DDBJ databases">
        <title>Genome assemblies of Stephania.</title>
        <authorList>
            <person name="Yang L."/>
        </authorList>
    </citation>
    <scope>NUCLEOTIDE SEQUENCE [LARGE SCALE GENOMIC DNA]</scope>
    <source>
        <strain evidence="1">JXDWG</strain>
        <tissue evidence="1">Leaf</tissue>
    </source>
</reference>
<gene>
    <name evidence="1" type="ORF">Scep_003605</name>
</gene>
<name>A0AAP0PY77_9MAGN</name>